<dbReference type="Proteomes" id="UP000199474">
    <property type="component" value="Unassembled WGS sequence"/>
</dbReference>
<dbReference type="InterPro" id="IPR036111">
    <property type="entry name" value="Mal/L-sulfo/L-lacto_DH-like_sf"/>
</dbReference>
<evidence type="ECO:0000313" key="2">
    <source>
        <dbReference type="Proteomes" id="UP000199474"/>
    </source>
</evidence>
<dbReference type="AlphaFoldDB" id="A0A1I1VWA6"/>
<dbReference type="EMBL" id="FOMR01000005">
    <property type="protein sequence ID" value="SFD87171.1"/>
    <property type="molecule type" value="Genomic_DNA"/>
</dbReference>
<keyword evidence="2" id="KW-1185">Reference proteome</keyword>
<reference evidence="2" key="1">
    <citation type="submission" date="2016-10" db="EMBL/GenBank/DDBJ databases">
        <authorList>
            <person name="Varghese N."/>
            <person name="Submissions S."/>
        </authorList>
    </citation>
    <scope>NUCLEOTIDE SEQUENCE [LARGE SCALE GENOMIC DNA]</scope>
    <source>
        <strain evidence="2">DSM 22530</strain>
    </source>
</reference>
<proteinExistence type="predicted"/>
<accession>A0A1I1VWA6</accession>
<organism evidence="1 2">
    <name type="scientific">Lentibacillus persicus</name>
    <dbReference type="NCBI Taxonomy" id="640948"/>
    <lineage>
        <taxon>Bacteria</taxon>
        <taxon>Bacillati</taxon>
        <taxon>Bacillota</taxon>
        <taxon>Bacilli</taxon>
        <taxon>Bacillales</taxon>
        <taxon>Bacillaceae</taxon>
        <taxon>Lentibacillus</taxon>
    </lineage>
</organism>
<name>A0A1I1VWA6_9BACI</name>
<evidence type="ECO:0000313" key="1">
    <source>
        <dbReference type="EMBL" id="SFD87171.1"/>
    </source>
</evidence>
<dbReference type="SUPFAM" id="SSF89733">
    <property type="entry name" value="L-sulfolactate dehydrogenase-like"/>
    <property type="match status" value="1"/>
</dbReference>
<gene>
    <name evidence="1" type="ORF">SAMN05216238_10557</name>
</gene>
<dbReference type="GO" id="GO:0016491">
    <property type="term" value="F:oxidoreductase activity"/>
    <property type="evidence" value="ECO:0007669"/>
    <property type="project" value="InterPro"/>
</dbReference>
<dbReference type="STRING" id="640948.SAMN05216238_10557"/>
<protein>
    <submittedName>
        <fullName evidence="1">Malate/L-lactate dehydrogenase</fullName>
    </submittedName>
</protein>
<sequence>MAAEIKQIPVAKGFDRIYLPGEIETERERERLASGIPLTKETADELQAVGEAYGVTPRLMDLVQK</sequence>